<dbReference type="EMBL" id="MU275868">
    <property type="protein sequence ID" value="KAI0049876.1"/>
    <property type="molecule type" value="Genomic_DNA"/>
</dbReference>
<gene>
    <name evidence="1" type="ORF">FA95DRAFT_1604035</name>
</gene>
<dbReference type="Proteomes" id="UP000814033">
    <property type="component" value="Unassembled WGS sequence"/>
</dbReference>
<keyword evidence="2" id="KW-1185">Reference proteome</keyword>
<organism evidence="1 2">
    <name type="scientific">Auriscalpium vulgare</name>
    <dbReference type="NCBI Taxonomy" id="40419"/>
    <lineage>
        <taxon>Eukaryota</taxon>
        <taxon>Fungi</taxon>
        <taxon>Dikarya</taxon>
        <taxon>Basidiomycota</taxon>
        <taxon>Agaricomycotina</taxon>
        <taxon>Agaricomycetes</taxon>
        <taxon>Russulales</taxon>
        <taxon>Auriscalpiaceae</taxon>
        <taxon>Auriscalpium</taxon>
    </lineage>
</organism>
<proteinExistence type="predicted"/>
<sequence length="667" mass="73035">MPQPLPPLDAVDPASAAAGGSELGPLSSAHASESDFNSAAVANQVSYVDYEVEDPHWEEHLPPAHELAFEPAHDLSFEPAHDLAIQLPPDHPMEYMVLPENEAAWRERAHSPIRIVPDTPPPSPPPSGARRSPRAYFARALHFFGYGRNNKPRKELVTVIWAVVSDTAQIITIIALLAYSAHHKSALVPDKSEWDACGKPLGVWDSLWVARLTLDIGLSYWRWSLERTKRDRLLRDLEMDGSAPRGSSRISRTQGGGNIELGTVGPPAQRRITASQARANEAYPKTYVRLTGIGSTTTLVWFVLVHIFLYSSIHSCRHTSPHLWWLTFGVLSVMYLMILEVVMIAMLVFVVGPILYLAWSVFLLCIGRHPIQNPHYIKPEVGKLPRAVVDAIPLVLYIPPPPEDFPDKQPPPAAVRSPKSPSASLLRFTAKATAPANSNIPNTSTIAVPAPAHTVAPPISTGPTPSAPPVNGTPTAPARRHRFRFLRVPFKRRRASLASESAGGGKGKGKGSGTWEDQWERGAYALPFVRLEGNRAACAICLEDFEAPQRVDGEDKEGKGVAPVETSTKLHGEGTDRRGGGGEDAEADALRLEDAGQGVQPLRLLACGHAFHKTCLDPWLTDVSGRCPVCQRPVIQPEEPVETGRERRQRVQREERESRRTNVGGES</sequence>
<reference evidence="1" key="1">
    <citation type="submission" date="2021-02" db="EMBL/GenBank/DDBJ databases">
        <authorList>
            <consortium name="DOE Joint Genome Institute"/>
            <person name="Ahrendt S."/>
            <person name="Looney B.P."/>
            <person name="Miyauchi S."/>
            <person name="Morin E."/>
            <person name="Drula E."/>
            <person name="Courty P.E."/>
            <person name="Chicoki N."/>
            <person name="Fauchery L."/>
            <person name="Kohler A."/>
            <person name="Kuo A."/>
            <person name="Labutti K."/>
            <person name="Pangilinan J."/>
            <person name="Lipzen A."/>
            <person name="Riley R."/>
            <person name="Andreopoulos W."/>
            <person name="He G."/>
            <person name="Johnson J."/>
            <person name="Barry K.W."/>
            <person name="Grigoriev I.V."/>
            <person name="Nagy L."/>
            <person name="Hibbett D."/>
            <person name="Henrissat B."/>
            <person name="Matheny P.B."/>
            <person name="Labbe J."/>
            <person name="Martin F."/>
        </authorList>
    </citation>
    <scope>NUCLEOTIDE SEQUENCE</scope>
    <source>
        <strain evidence="1">FP105234-sp</strain>
    </source>
</reference>
<comment type="caution">
    <text evidence="1">The sequence shown here is derived from an EMBL/GenBank/DDBJ whole genome shotgun (WGS) entry which is preliminary data.</text>
</comment>
<accession>A0ACB8S1Z1</accession>
<name>A0ACB8S1Z1_9AGAM</name>
<reference evidence="1" key="2">
    <citation type="journal article" date="2022" name="New Phytol.">
        <title>Evolutionary transition to the ectomycorrhizal habit in the genomes of a hyperdiverse lineage of mushroom-forming fungi.</title>
        <authorList>
            <person name="Looney B."/>
            <person name="Miyauchi S."/>
            <person name="Morin E."/>
            <person name="Drula E."/>
            <person name="Courty P.E."/>
            <person name="Kohler A."/>
            <person name="Kuo A."/>
            <person name="LaButti K."/>
            <person name="Pangilinan J."/>
            <person name="Lipzen A."/>
            <person name="Riley R."/>
            <person name="Andreopoulos W."/>
            <person name="He G."/>
            <person name="Johnson J."/>
            <person name="Nolan M."/>
            <person name="Tritt A."/>
            <person name="Barry K.W."/>
            <person name="Grigoriev I.V."/>
            <person name="Nagy L.G."/>
            <person name="Hibbett D."/>
            <person name="Henrissat B."/>
            <person name="Matheny P.B."/>
            <person name="Labbe J."/>
            <person name="Martin F.M."/>
        </authorList>
    </citation>
    <scope>NUCLEOTIDE SEQUENCE</scope>
    <source>
        <strain evidence="1">FP105234-sp</strain>
    </source>
</reference>
<evidence type="ECO:0000313" key="1">
    <source>
        <dbReference type="EMBL" id="KAI0049876.1"/>
    </source>
</evidence>
<protein>
    <submittedName>
        <fullName evidence="1">Uncharacterized protein</fullName>
    </submittedName>
</protein>
<evidence type="ECO:0000313" key="2">
    <source>
        <dbReference type="Proteomes" id="UP000814033"/>
    </source>
</evidence>